<reference evidence="1" key="1">
    <citation type="submission" date="2011-10" db="EMBL/GenBank/DDBJ databases">
        <title>The Genome Sequence of Fusarium oxysporum HDV247.</title>
        <authorList>
            <consortium name="The Broad Institute Genome Sequencing Platform"/>
            <person name="Ma L.-J."/>
            <person name="Gale L.R."/>
            <person name="Schwartz D.C."/>
            <person name="Zhou S."/>
            <person name="Corby-Kistler H."/>
            <person name="Young S.K."/>
            <person name="Zeng Q."/>
            <person name="Gargeya S."/>
            <person name="Fitzgerald M."/>
            <person name="Haas B."/>
            <person name="Abouelleil A."/>
            <person name="Alvarado L."/>
            <person name="Arachchi H.M."/>
            <person name="Berlin A."/>
            <person name="Brown A."/>
            <person name="Chapman S.B."/>
            <person name="Chen Z."/>
            <person name="Dunbar C."/>
            <person name="Freedman E."/>
            <person name="Gearin G."/>
            <person name="Goldberg J."/>
            <person name="Griggs A."/>
            <person name="Gujja S."/>
            <person name="Heiman D."/>
            <person name="Howarth C."/>
            <person name="Larson L."/>
            <person name="Lui A."/>
            <person name="MacDonald P.J.P."/>
            <person name="Montmayeur A."/>
            <person name="Murphy C."/>
            <person name="Neiman D."/>
            <person name="Pearson M."/>
            <person name="Priest M."/>
            <person name="Roberts A."/>
            <person name="Saif S."/>
            <person name="Shea T."/>
            <person name="Shenoy N."/>
            <person name="Sisk P."/>
            <person name="Stolte C."/>
            <person name="Sykes S."/>
            <person name="Wortman J."/>
            <person name="Nusbaum C."/>
            <person name="Birren B."/>
        </authorList>
    </citation>
    <scope>NUCLEOTIDE SEQUENCE [LARGE SCALE GENOMIC DNA]</scope>
    <source>
        <strain evidence="1">HDV247</strain>
    </source>
</reference>
<accession>W9PJT0</accession>
<reference evidence="1" key="2">
    <citation type="submission" date="2012-05" db="EMBL/GenBank/DDBJ databases">
        <title>Annotation of the Genome Sequence of Fusarium oxysporum HDV247.</title>
        <authorList>
            <consortium name="The Broad Institute Genomics Platform"/>
            <person name="Ma L.-J."/>
            <person name="Corby-Kistler H."/>
            <person name="Broz K."/>
            <person name="Gale L.R."/>
            <person name="Jonkers W."/>
            <person name="O'Donnell K."/>
            <person name="Ploetz R."/>
            <person name="Steinberg C."/>
            <person name="Schwartz D.C."/>
            <person name="VanEtten H."/>
            <person name="Zhou S."/>
            <person name="Young S.K."/>
            <person name="Zeng Q."/>
            <person name="Gargeya S."/>
            <person name="Fitzgerald M."/>
            <person name="Abouelleil A."/>
            <person name="Alvarado L."/>
            <person name="Chapman S.B."/>
            <person name="Gainer-Dewar J."/>
            <person name="Goldberg J."/>
            <person name="Griggs A."/>
            <person name="Gujja S."/>
            <person name="Hansen M."/>
            <person name="Howarth C."/>
            <person name="Imamovic A."/>
            <person name="Ireland A."/>
            <person name="Larimer J."/>
            <person name="McCowan C."/>
            <person name="Murphy C."/>
            <person name="Pearson M."/>
            <person name="Poon T.W."/>
            <person name="Priest M."/>
            <person name="Roberts A."/>
            <person name="Saif S."/>
            <person name="Shea T."/>
            <person name="Sykes S."/>
            <person name="Wortman J."/>
            <person name="Nusbaum C."/>
            <person name="Birren B."/>
        </authorList>
    </citation>
    <scope>NUCLEOTIDE SEQUENCE</scope>
    <source>
        <strain evidence="1">HDV247</strain>
    </source>
</reference>
<gene>
    <name evidence="1" type="ORF">FOVG_08289</name>
</gene>
<name>W9PJT0_FUSOX</name>
<organism evidence="1">
    <name type="scientific">Fusarium oxysporum f. sp. pisi HDV247</name>
    <dbReference type="NCBI Taxonomy" id="1080344"/>
    <lineage>
        <taxon>Eukaryota</taxon>
        <taxon>Fungi</taxon>
        <taxon>Dikarya</taxon>
        <taxon>Ascomycota</taxon>
        <taxon>Pezizomycotina</taxon>
        <taxon>Sordariomycetes</taxon>
        <taxon>Hypocreomycetidae</taxon>
        <taxon>Hypocreales</taxon>
        <taxon>Nectriaceae</taxon>
        <taxon>Fusarium</taxon>
        <taxon>Fusarium oxysporum species complex</taxon>
    </lineage>
</organism>
<evidence type="ECO:0000313" key="1">
    <source>
        <dbReference type="EMBL" id="EXA43281.1"/>
    </source>
</evidence>
<dbReference type="HOGENOM" id="CLU_3351134_0_0_1"/>
<sequence length="37" mass="4122">MGKDDDINESFLLTWLVISICAKRSDRSTSAVYGESI</sequence>
<protein>
    <submittedName>
        <fullName evidence="1">Uncharacterized protein</fullName>
    </submittedName>
</protein>
<dbReference type="AlphaFoldDB" id="W9PJT0"/>
<dbReference type="Proteomes" id="UP000030751">
    <property type="component" value="Unassembled WGS sequence"/>
</dbReference>
<proteinExistence type="predicted"/>
<dbReference type="EMBL" id="JH650972">
    <property type="protein sequence ID" value="EXA43281.1"/>
    <property type="molecule type" value="Genomic_DNA"/>
</dbReference>